<dbReference type="InterPro" id="IPR036397">
    <property type="entry name" value="RNaseH_sf"/>
</dbReference>
<evidence type="ECO:0000313" key="2">
    <source>
        <dbReference type="EMBL" id="MDR7277584.1"/>
    </source>
</evidence>
<proteinExistence type="predicted"/>
<comment type="caution">
    <text evidence="2">The sequence shown here is derived from an EMBL/GenBank/DDBJ whole genome shotgun (WGS) entry which is preliminary data.</text>
</comment>
<dbReference type="RefSeq" id="WP_374728144.1">
    <property type="nucleotide sequence ID" value="NZ_JAVDYB010000001.1"/>
</dbReference>
<dbReference type="PANTHER" id="PTHR46889">
    <property type="entry name" value="TRANSPOSASE INSF FOR INSERTION SEQUENCE IS3B-RELATED"/>
    <property type="match status" value="1"/>
</dbReference>
<organism evidence="2 3">
    <name type="scientific">Catenuloplanes atrovinosus</name>
    <dbReference type="NCBI Taxonomy" id="137266"/>
    <lineage>
        <taxon>Bacteria</taxon>
        <taxon>Bacillati</taxon>
        <taxon>Actinomycetota</taxon>
        <taxon>Actinomycetes</taxon>
        <taxon>Micromonosporales</taxon>
        <taxon>Micromonosporaceae</taxon>
        <taxon>Catenuloplanes</taxon>
    </lineage>
</organism>
<dbReference type="GO" id="GO:0003676">
    <property type="term" value="F:nucleic acid binding"/>
    <property type="evidence" value="ECO:0007669"/>
    <property type="project" value="InterPro"/>
</dbReference>
<sequence length="111" mass="12440">MASVGSPPQASSLATHRHGIPTARAPWRRRLYLAIVIDLASCRVVGWAVTDHLETDLVDAALSDALARRPPTDGLVFHSDHGCQYSSAQHARLAKRHGVDRLWRERWRVRD</sequence>
<dbReference type="PANTHER" id="PTHR46889:SF4">
    <property type="entry name" value="TRANSPOSASE INSO FOR INSERTION SEQUENCE ELEMENT IS911B-RELATED"/>
    <property type="match status" value="1"/>
</dbReference>
<accession>A0AAE3YSK0</accession>
<reference evidence="2" key="1">
    <citation type="submission" date="2023-07" db="EMBL/GenBank/DDBJ databases">
        <title>Sequencing the genomes of 1000 actinobacteria strains.</title>
        <authorList>
            <person name="Klenk H.-P."/>
        </authorList>
    </citation>
    <scope>NUCLEOTIDE SEQUENCE</scope>
    <source>
        <strain evidence="2">DSM 44707</strain>
    </source>
</reference>
<gene>
    <name evidence="2" type="ORF">J2S41_004362</name>
</gene>
<name>A0AAE3YSK0_9ACTN</name>
<dbReference type="EMBL" id="JAVDYB010000001">
    <property type="protein sequence ID" value="MDR7277584.1"/>
    <property type="molecule type" value="Genomic_DNA"/>
</dbReference>
<dbReference type="Pfam" id="PF00665">
    <property type="entry name" value="rve"/>
    <property type="match status" value="1"/>
</dbReference>
<dbReference type="InterPro" id="IPR001584">
    <property type="entry name" value="Integrase_cat-core"/>
</dbReference>
<dbReference type="GO" id="GO:0015074">
    <property type="term" value="P:DNA integration"/>
    <property type="evidence" value="ECO:0007669"/>
    <property type="project" value="InterPro"/>
</dbReference>
<dbReference type="PROSITE" id="PS50994">
    <property type="entry name" value="INTEGRASE"/>
    <property type="match status" value="1"/>
</dbReference>
<dbReference type="Proteomes" id="UP001183643">
    <property type="component" value="Unassembled WGS sequence"/>
</dbReference>
<dbReference type="AlphaFoldDB" id="A0AAE3YSK0"/>
<dbReference type="InterPro" id="IPR050900">
    <property type="entry name" value="Transposase_IS3/IS150/IS904"/>
</dbReference>
<dbReference type="Gene3D" id="3.30.420.10">
    <property type="entry name" value="Ribonuclease H-like superfamily/Ribonuclease H"/>
    <property type="match status" value="1"/>
</dbReference>
<feature type="domain" description="Integrase catalytic" evidence="1">
    <location>
        <begin position="4"/>
        <end position="111"/>
    </location>
</feature>
<protein>
    <submittedName>
        <fullName evidence="2">Transposase InsO family protein</fullName>
    </submittedName>
</protein>
<dbReference type="SUPFAM" id="SSF53098">
    <property type="entry name" value="Ribonuclease H-like"/>
    <property type="match status" value="1"/>
</dbReference>
<evidence type="ECO:0000259" key="1">
    <source>
        <dbReference type="PROSITE" id="PS50994"/>
    </source>
</evidence>
<keyword evidence="3" id="KW-1185">Reference proteome</keyword>
<dbReference type="InterPro" id="IPR012337">
    <property type="entry name" value="RNaseH-like_sf"/>
</dbReference>
<evidence type="ECO:0000313" key="3">
    <source>
        <dbReference type="Proteomes" id="UP001183643"/>
    </source>
</evidence>